<keyword evidence="2" id="KW-1185">Reference proteome</keyword>
<proteinExistence type="predicted"/>
<sequence length="58" mass="6611">WCYQFGVPIIASSTTTQVRLHKYLIYAPQSLRTELNTPDLNVIFGHDAAVDPLVYFLL</sequence>
<evidence type="ECO:0000313" key="1">
    <source>
        <dbReference type="EMBL" id="CAG8811415.1"/>
    </source>
</evidence>
<dbReference type="Proteomes" id="UP000789920">
    <property type="component" value="Unassembled WGS sequence"/>
</dbReference>
<reference evidence="1" key="1">
    <citation type="submission" date="2021-06" db="EMBL/GenBank/DDBJ databases">
        <authorList>
            <person name="Kallberg Y."/>
            <person name="Tangrot J."/>
            <person name="Rosling A."/>
        </authorList>
    </citation>
    <scope>NUCLEOTIDE SEQUENCE</scope>
    <source>
        <strain evidence="1">MA461A</strain>
    </source>
</reference>
<feature type="non-terminal residue" evidence="1">
    <location>
        <position position="1"/>
    </location>
</feature>
<protein>
    <submittedName>
        <fullName evidence="1">32683_t:CDS:1</fullName>
    </submittedName>
</protein>
<name>A0ACA9RVE5_9GLOM</name>
<organism evidence="1 2">
    <name type="scientific">Racocetra persica</name>
    <dbReference type="NCBI Taxonomy" id="160502"/>
    <lineage>
        <taxon>Eukaryota</taxon>
        <taxon>Fungi</taxon>
        <taxon>Fungi incertae sedis</taxon>
        <taxon>Mucoromycota</taxon>
        <taxon>Glomeromycotina</taxon>
        <taxon>Glomeromycetes</taxon>
        <taxon>Diversisporales</taxon>
        <taxon>Gigasporaceae</taxon>
        <taxon>Racocetra</taxon>
    </lineage>
</organism>
<accession>A0ACA9RVE5</accession>
<comment type="caution">
    <text evidence="1">The sequence shown here is derived from an EMBL/GenBank/DDBJ whole genome shotgun (WGS) entry which is preliminary data.</text>
</comment>
<dbReference type="EMBL" id="CAJVQC010072343">
    <property type="protein sequence ID" value="CAG8811415.1"/>
    <property type="molecule type" value="Genomic_DNA"/>
</dbReference>
<feature type="non-terminal residue" evidence="1">
    <location>
        <position position="58"/>
    </location>
</feature>
<gene>
    <name evidence="1" type="ORF">RPERSI_LOCUS23300</name>
</gene>
<evidence type="ECO:0000313" key="2">
    <source>
        <dbReference type="Proteomes" id="UP000789920"/>
    </source>
</evidence>